<organism evidence="1 2">
    <name type="scientific">Mycobacteroides abscessus subsp. bolletii CRM-0020</name>
    <dbReference type="NCBI Taxonomy" id="1306401"/>
    <lineage>
        <taxon>Bacteria</taxon>
        <taxon>Bacillati</taxon>
        <taxon>Actinomycetota</taxon>
        <taxon>Actinomycetes</taxon>
        <taxon>Mycobacteriales</taxon>
        <taxon>Mycobacteriaceae</taxon>
        <taxon>Mycobacteroides</taxon>
        <taxon>Mycobacteroides abscessus</taxon>
    </lineage>
</organism>
<gene>
    <name evidence="1" type="ORF">J108_12140</name>
</gene>
<proteinExistence type="predicted"/>
<name>A0A829HWP6_9MYCO</name>
<reference evidence="1 2" key="1">
    <citation type="journal article" date="2013" name="Genome Announc.">
        <title>Genome Sequence of an Epidemic Isolate of Mycobacterium abscessus subsp. bolletii from Rio de Janeiro, Brazil.</title>
        <authorList>
            <person name="Davidson R.M."/>
            <person name="Reynolds P.R."/>
            <person name="Farias-Hesson E."/>
            <person name="Duarte R.S."/>
            <person name="Jackson M."/>
            <person name="Strong M."/>
        </authorList>
    </citation>
    <scope>NUCLEOTIDE SEQUENCE [LARGE SCALE GENOMIC DNA]</scope>
    <source>
        <strain evidence="1 2">CRM-0020</strain>
    </source>
</reference>
<protein>
    <submittedName>
        <fullName evidence="1">Uncharacterized protein</fullName>
    </submittedName>
</protein>
<evidence type="ECO:0000313" key="1">
    <source>
        <dbReference type="EMBL" id="EPQ23196.1"/>
    </source>
</evidence>
<dbReference type="AlphaFoldDB" id="A0A829HWP6"/>
<accession>A0A829HWP6</accession>
<sequence>MFCCDDPDVSVRGAAPLRDSRNERVSFSNSAVVAANDVLALADPRPG</sequence>
<evidence type="ECO:0000313" key="2">
    <source>
        <dbReference type="Proteomes" id="UP000014969"/>
    </source>
</evidence>
<dbReference type="EMBL" id="ATFQ01000022">
    <property type="protein sequence ID" value="EPQ23196.1"/>
    <property type="molecule type" value="Genomic_DNA"/>
</dbReference>
<dbReference type="Proteomes" id="UP000014969">
    <property type="component" value="Unassembled WGS sequence"/>
</dbReference>
<comment type="caution">
    <text evidence="1">The sequence shown here is derived from an EMBL/GenBank/DDBJ whole genome shotgun (WGS) entry which is preliminary data.</text>
</comment>